<protein>
    <submittedName>
        <fullName evidence="2">Uncharacterized protein</fullName>
    </submittedName>
</protein>
<feature type="non-terminal residue" evidence="2">
    <location>
        <position position="1"/>
    </location>
</feature>
<proteinExistence type="predicted"/>
<name>X1CQV6_9ZZZZ</name>
<organism evidence="2">
    <name type="scientific">marine sediment metagenome</name>
    <dbReference type="NCBI Taxonomy" id="412755"/>
    <lineage>
        <taxon>unclassified sequences</taxon>
        <taxon>metagenomes</taxon>
        <taxon>ecological metagenomes</taxon>
    </lineage>
</organism>
<accession>X1CQV6</accession>
<keyword evidence="1" id="KW-1133">Transmembrane helix</keyword>
<feature type="transmembrane region" description="Helical" evidence="1">
    <location>
        <begin position="17"/>
        <end position="37"/>
    </location>
</feature>
<dbReference type="AlphaFoldDB" id="X1CQV6"/>
<reference evidence="2" key="1">
    <citation type="journal article" date="2014" name="Front. Microbiol.">
        <title>High frequency of phylogenetically diverse reductive dehalogenase-homologous genes in deep subseafloor sedimentary metagenomes.</title>
        <authorList>
            <person name="Kawai M."/>
            <person name="Futagami T."/>
            <person name="Toyoda A."/>
            <person name="Takaki Y."/>
            <person name="Nishi S."/>
            <person name="Hori S."/>
            <person name="Arai W."/>
            <person name="Tsubouchi T."/>
            <person name="Morono Y."/>
            <person name="Uchiyama I."/>
            <person name="Ito T."/>
            <person name="Fujiyama A."/>
            <person name="Inagaki F."/>
            <person name="Takami H."/>
        </authorList>
    </citation>
    <scope>NUCLEOTIDE SEQUENCE</scope>
    <source>
        <strain evidence="2">Expedition CK06-06</strain>
    </source>
</reference>
<dbReference type="EMBL" id="BART01032425">
    <property type="protein sequence ID" value="GAH10806.1"/>
    <property type="molecule type" value="Genomic_DNA"/>
</dbReference>
<sequence length="43" mass="5054">YEFMKIIIISEKLHLSIIHNNIMLFFIYIGIGILMSLSKKKSL</sequence>
<evidence type="ECO:0000256" key="1">
    <source>
        <dbReference type="SAM" id="Phobius"/>
    </source>
</evidence>
<evidence type="ECO:0000313" key="2">
    <source>
        <dbReference type="EMBL" id="GAH10806.1"/>
    </source>
</evidence>
<keyword evidence="1" id="KW-0812">Transmembrane</keyword>
<comment type="caution">
    <text evidence="2">The sequence shown here is derived from an EMBL/GenBank/DDBJ whole genome shotgun (WGS) entry which is preliminary data.</text>
</comment>
<keyword evidence="1" id="KW-0472">Membrane</keyword>
<gene>
    <name evidence="2" type="ORF">S01H4_56037</name>
</gene>